<dbReference type="InterPro" id="IPR036390">
    <property type="entry name" value="WH_DNA-bd_sf"/>
</dbReference>
<dbReference type="Proteomes" id="UP000011602">
    <property type="component" value="Unassembled WGS sequence"/>
</dbReference>
<gene>
    <name evidence="1" type="ORF">C493_16599</name>
</gene>
<comment type="caution">
    <text evidence="1">The sequence shown here is derived from an EMBL/GenBank/DDBJ whole genome shotgun (WGS) entry which is preliminary data.</text>
</comment>
<name>L9WRL8_9EURY</name>
<accession>L9WRL8</accession>
<dbReference type="PATRIC" id="fig|1227499.3.peg.3401"/>
<dbReference type="STRING" id="1227499.C493_16599"/>
<dbReference type="InterPro" id="IPR036388">
    <property type="entry name" value="WH-like_DNA-bd_sf"/>
</dbReference>
<proteinExistence type="predicted"/>
<organism evidence="1 2">
    <name type="scientific">Natronolimnohabitans innermongolicus JCM 12255</name>
    <dbReference type="NCBI Taxonomy" id="1227499"/>
    <lineage>
        <taxon>Archaea</taxon>
        <taxon>Methanobacteriati</taxon>
        <taxon>Methanobacteriota</taxon>
        <taxon>Stenosarchaea group</taxon>
        <taxon>Halobacteria</taxon>
        <taxon>Halobacteriales</taxon>
        <taxon>Natrialbaceae</taxon>
        <taxon>Natronolimnohabitans</taxon>
    </lineage>
</organism>
<reference evidence="1 2" key="1">
    <citation type="journal article" date="2014" name="PLoS Genet.">
        <title>Phylogenetically driven sequencing of extremely halophilic archaea reveals strategies for static and dynamic osmo-response.</title>
        <authorList>
            <person name="Becker E.A."/>
            <person name="Seitzer P.M."/>
            <person name="Tritt A."/>
            <person name="Larsen D."/>
            <person name="Krusor M."/>
            <person name="Yao A.I."/>
            <person name="Wu D."/>
            <person name="Madern D."/>
            <person name="Eisen J.A."/>
            <person name="Darling A.E."/>
            <person name="Facciotti M.T."/>
        </authorList>
    </citation>
    <scope>NUCLEOTIDE SEQUENCE [LARGE SCALE GENOMIC DNA]</scope>
    <source>
        <strain evidence="1 2">JCM 12255</strain>
    </source>
</reference>
<evidence type="ECO:0000313" key="2">
    <source>
        <dbReference type="Proteomes" id="UP000011602"/>
    </source>
</evidence>
<dbReference type="EMBL" id="AOHZ01000079">
    <property type="protein sequence ID" value="ELY52115.1"/>
    <property type="molecule type" value="Genomic_DNA"/>
</dbReference>
<dbReference type="Gene3D" id="1.10.10.10">
    <property type="entry name" value="Winged helix-like DNA-binding domain superfamily/Winged helix DNA-binding domain"/>
    <property type="match status" value="1"/>
</dbReference>
<keyword evidence="2" id="KW-1185">Reference proteome</keyword>
<dbReference type="AlphaFoldDB" id="L9WRL8"/>
<dbReference type="eggNOG" id="arCOG00394">
    <property type="taxonomic scope" value="Archaea"/>
</dbReference>
<protein>
    <submittedName>
        <fullName evidence="1">PaaX domain-containing protein</fullName>
    </submittedName>
</protein>
<dbReference type="SUPFAM" id="SSF46785">
    <property type="entry name" value="Winged helix' DNA-binding domain"/>
    <property type="match status" value="1"/>
</dbReference>
<sequence length="105" mass="12031">MPWFRTHPEYLPVLGRTSDSMESPTATLADEPPSAKLVFKVLEHHDSLTQEQLAEETMLPRRTVRFALSRLDEAGLLDEQVSFRDARQSVYSLSSEGERVRSRNE</sequence>
<evidence type="ECO:0000313" key="1">
    <source>
        <dbReference type="EMBL" id="ELY52115.1"/>
    </source>
</evidence>